<keyword evidence="1" id="KW-0175">Coiled coil</keyword>
<dbReference type="EMBL" id="VUMT01000006">
    <property type="protein sequence ID" value="MSS63298.1"/>
    <property type="molecule type" value="Genomic_DNA"/>
</dbReference>
<dbReference type="RefSeq" id="WP_154518368.1">
    <property type="nucleotide sequence ID" value="NZ_VUMT01000006.1"/>
</dbReference>
<accession>A0A6L5XYJ6</accession>
<keyword evidence="4" id="KW-1185">Reference proteome</keyword>
<evidence type="ECO:0000256" key="1">
    <source>
        <dbReference type="SAM" id="Coils"/>
    </source>
</evidence>
<feature type="region of interest" description="Disordered" evidence="2">
    <location>
        <begin position="204"/>
        <end position="223"/>
    </location>
</feature>
<evidence type="ECO:0000313" key="3">
    <source>
        <dbReference type="EMBL" id="MSS63298.1"/>
    </source>
</evidence>
<organism evidence="3 4">
    <name type="scientific">Velocimicrobium porci</name>
    <dbReference type="NCBI Taxonomy" id="2606634"/>
    <lineage>
        <taxon>Bacteria</taxon>
        <taxon>Bacillati</taxon>
        <taxon>Bacillota</taxon>
        <taxon>Clostridia</taxon>
        <taxon>Lachnospirales</taxon>
        <taxon>Lachnospiraceae</taxon>
        <taxon>Velocimicrobium</taxon>
    </lineage>
</organism>
<name>A0A6L5XYJ6_9FIRM</name>
<comment type="caution">
    <text evidence="3">The sequence shown here is derived from an EMBL/GenBank/DDBJ whole genome shotgun (WGS) entry which is preliminary data.</text>
</comment>
<evidence type="ECO:0000313" key="4">
    <source>
        <dbReference type="Proteomes" id="UP000482209"/>
    </source>
</evidence>
<evidence type="ECO:0000256" key="2">
    <source>
        <dbReference type="SAM" id="MobiDB-lite"/>
    </source>
</evidence>
<protein>
    <submittedName>
        <fullName evidence="3">ATPase</fullName>
    </submittedName>
</protein>
<gene>
    <name evidence="3" type="ORF">FYJ58_05330</name>
</gene>
<proteinExistence type="predicted"/>
<dbReference type="Proteomes" id="UP000482209">
    <property type="component" value="Unassembled WGS sequence"/>
</dbReference>
<reference evidence="3 4" key="1">
    <citation type="submission" date="2019-08" db="EMBL/GenBank/DDBJ databases">
        <title>In-depth cultivation of the pig gut microbiome towards novel bacterial diversity and tailored functional studies.</title>
        <authorList>
            <person name="Wylensek D."/>
            <person name="Hitch T.C.A."/>
            <person name="Clavel T."/>
        </authorList>
    </citation>
    <scope>NUCLEOTIDE SEQUENCE [LARGE SCALE GENOMIC DNA]</scope>
    <source>
        <strain evidence="3 4">WCA-693-APC-MOT-I</strain>
    </source>
</reference>
<feature type="coiled-coil region" evidence="1">
    <location>
        <begin position="52"/>
        <end position="136"/>
    </location>
</feature>
<dbReference type="AlphaFoldDB" id="A0A6L5XYJ6"/>
<sequence>MGMSRIEQSIEDIYEFIENCKMQPLSSTKVVVPKDELYDLLDELRMRTPDEIKRYKKVIANREAILADAEKKVQQMIEDAKKQTDSLINNSEIMQKAYEQANDVVSKATEEANRILSEANQEADQVRLNALEYTNDLLKVAEASLRDAYQMSSKKFQELNSCLKQNLDVVVANRAELGVDSMNANQNASSEEQVDALVNQMEQKKQNNEDYNFDEDTFINNIP</sequence>